<evidence type="ECO:0000256" key="7">
    <source>
        <dbReference type="ARBA" id="ARBA00023010"/>
    </source>
</evidence>
<evidence type="ECO:0000256" key="4">
    <source>
        <dbReference type="ARBA" id="ARBA00022692"/>
    </source>
</evidence>
<comment type="function">
    <text evidence="9">Involved in protein export. Participates in an early event of protein translocation.</text>
</comment>
<comment type="caution">
    <text evidence="10">The sequence shown here is derived from an EMBL/GenBank/DDBJ whole genome shotgun (WGS) entry which is preliminary data.</text>
</comment>
<dbReference type="Pfam" id="PF03840">
    <property type="entry name" value="SecG"/>
    <property type="match status" value="1"/>
</dbReference>
<organism evidence="10 11">
    <name type="scientific">candidate division WWE3 bacterium RIFCSPHIGHO2_01_FULL_48_15</name>
    <dbReference type="NCBI Taxonomy" id="1802619"/>
    <lineage>
        <taxon>Bacteria</taxon>
        <taxon>Katanobacteria</taxon>
    </lineage>
</organism>
<keyword evidence="7 9" id="KW-0811">Translocation</keyword>
<keyword evidence="8 9" id="KW-0472">Membrane</keyword>
<evidence type="ECO:0000256" key="5">
    <source>
        <dbReference type="ARBA" id="ARBA00022927"/>
    </source>
</evidence>
<dbReference type="GO" id="GO:0005886">
    <property type="term" value="C:plasma membrane"/>
    <property type="evidence" value="ECO:0007669"/>
    <property type="project" value="UniProtKB-SubCell"/>
</dbReference>
<dbReference type="AlphaFoldDB" id="A0A1F4VFS6"/>
<evidence type="ECO:0000313" key="11">
    <source>
        <dbReference type="Proteomes" id="UP000179005"/>
    </source>
</evidence>
<keyword evidence="5 9" id="KW-0653">Protein transport</keyword>
<evidence type="ECO:0000256" key="1">
    <source>
        <dbReference type="ARBA" id="ARBA00004141"/>
    </source>
</evidence>
<sequence length="71" mass="7836">MTNLLLAFQIFLAFLLALLILLQGRGTGLSSSFGGGGETFQTRRGFEKLLLYLTIFVLVLFSLTLLFSVFS</sequence>
<dbReference type="Proteomes" id="UP000179005">
    <property type="component" value="Unassembled WGS sequence"/>
</dbReference>
<reference evidence="10 11" key="1">
    <citation type="journal article" date="2016" name="Nat. Commun.">
        <title>Thousands of microbial genomes shed light on interconnected biogeochemical processes in an aquifer system.</title>
        <authorList>
            <person name="Anantharaman K."/>
            <person name="Brown C.T."/>
            <person name="Hug L.A."/>
            <person name="Sharon I."/>
            <person name="Castelle C.J."/>
            <person name="Probst A.J."/>
            <person name="Thomas B.C."/>
            <person name="Singh A."/>
            <person name="Wilkins M.J."/>
            <person name="Karaoz U."/>
            <person name="Brodie E.L."/>
            <person name="Williams K.H."/>
            <person name="Hubbard S.S."/>
            <person name="Banfield J.F."/>
        </authorList>
    </citation>
    <scope>NUCLEOTIDE SEQUENCE [LARGE SCALE GENOMIC DNA]</scope>
</reference>
<dbReference type="InterPro" id="IPR004692">
    <property type="entry name" value="SecG"/>
</dbReference>
<dbReference type="EMBL" id="MEVC01000003">
    <property type="protein sequence ID" value="OGC56126.1"/>
    <property type="molecule type" value="Genomic_DNA"/>
</dbReference>
<dbReference type="GO" id="GO:0015450">
    <property type="term" value="F:protein-transporting ATPase activity"/>
    <property type="evidence" value="ECO:0007669"/>
    <property type="project" value="UniProtKB-UniRule"/>
</dbReference>
<feature type="transmembrane region" description="Helical" evidence="9">
    <location>
        <begin position="50"/>
        <end position="70"/>
    </location>
</feature>
<protein>
    <recommendedName>
        <fullName evidence="9">Protein-export membrane protein SecG</fullName>
    </recommendedName>
</protein>
<dbReference type="GO" id="GO:0009306">
    <property type="term" value="P:protein secretion"/>
    <property type="evidence" value="ECO:0007669"/>
    <property type="project" value="UniProtKB-UniRule"/>
</dbReference>
<evidence type="ECO:0000256" key="2">
    <source>
        <dbReference type="ARBA" id="ARBA00008445"/>
    </source>
</evidence>
<dbReference type="STRING" id="1802619.A2797_02090"/>
<evidence type="ECO:0000256" key="3">
    <source>
        <dbReference type="ARBA" id="ARBA00022448"/>
    </source>
</evidence>
<comment type="caution">
    <text evidence="9">Lacks conserved residue(s) required for the propagation of feature annotation.</text>
</comment>
<keyword evidence="4 9" id="KW-0812">Transmembrane</keyword>
<evidence type="ECO:0000256" key="9">
    <source>
        <dbReference type="RuleBase" id="RU365087"/>
    </source>
</evidence>
<keyword evidence="9" id="KW-1003">Cell membrane</keyword>
<proteinExistence type="inferred from homology"/>
<name>A0A1F4VFS6_UNCKA</name>
<comment type="similarity">
    <text evidence="2 9">Belongs to the SecG family.</text>
</comment>
<comment type="subcellular location">
    <subcellularLocation>
        <location evidence="9">Cell membrane</location>
        <topology evidence="9">Multi-pass membrane protein</topology>
    </subcellularLocation>
    <subcellularLocation>
        <location evidence="1">Membrane</location>
        <topology evidence="1">Multi-pass membrane protein</topology>
    </subcellularLocation>
</comment>
<keyword evidence="3 9" id="KW-0813">Transport</keyword>
<gene>
    <name evidence="10" type="ORF">A2797_02090</name>
</gene>
<keyword evidence="6 9" id="KW-1133">Transmembrane helix</keyword>
<evidence type="ECO:0000256" key="8">
    <source>
        <dbReference type="ARBA" id="ARBA00023136"/>
    </source>
</evidence>
<evidence type="ECO:0000313" key="10">
    <source>
        <dbReference type="EMBL" id="OGC56126.1"/>
    </source>
</evidence>
<evidence type="ECO:0000256" key="6">
    <source>
        <dbReference type="ARBA" id="ARBA00022989"/>
    </source>
</evidence>
<dbReference type="NCBIfam" id="TIGR00810">
    <property type="entry name" value="secG"/>
    <property type="match status" value="1"/>
</dbReference>
<accession>A0A1F4VFS6</accession>